<dbReference type="AlphaFoldDB" id="A0A2H0W0G5"/>
<protein>
    <submittedName>
        <fullName evidence="1">Uncharacterized protein</fullName>
    </submittedName>
</protein>
<comment type="caution">
    <text evidence="1">The sequence shown here is derived from an EMBL/GenBank/DDBJ whole genome shotgun (WGS) entry which is preliminary data.</text>
</comment>
<gene>
    <name evidence="1" type="ORF">COT81_04445</name>
</gene>
<reference evidence="2" key="1">
    <citation type="submission" date="2017-09" db="EMBL/GenBank/DDBJ databases">
        <title>Depth-based differentiation of microbial function through sediment-hosted aquifers and enrichment of novel symbionts in the deep terrestrial subsurface.</title>
        <authorList>
            <person name="Probst A.J."/>
            <person name="Ladd B."/>
            <person name="Jarett J.K."/>
            <person name="Geller-Mcgrath D.E."/>
            <person name="Sieber C.M.K."/>
            <person name="Emerson J.B."/>
            <person name="Anantharaman K."/>
            <person name="Thomas B.C."/>
            <person name="Malmstrom R."/>
            <person name="Stieglmeier M."/>
            <person name="Klingl A."/>
            <person name="Woyke T."/>
            <person name="Ryan C.M."/>
            <person name="Banfield J.F."/>
        </authorList>
    </citation>
    <scope>NUCLEOTIDE SEQUENCE [LARGE SCALE GENOMIC DNA]</scope>
</reference>
<dbReference type="Proteomes" id="UP000230935">
    <property type="component" value="Unassembled WGS sequence"/>
</dbReference>
<organism evidence="1 2">
    <name type="scientific">Candidatus Buchananbacteria bacterium CG10_big_fil_rev_8_21_14_0_10_42_9</name>
    <dbReference type="NCBI Taxonomy" id="1974526"/>
    <lineage>
        <taxon>Bacteria</taxon>
        <taxon>Candidatus Buchananiibacteriota</taxon>
    </lineage>
</organism>
<dbReference type="EMBL" id="PEZZ01000034">
    <property type="protein sequence ID" value="PIS04875.1"/>
    <property type="molecule type" value="Genomic_DNA"/>
</dbReference>
<name>A0A2H0W0G5_9BACT</name>
<sequence length="172" mass="19884">MGERTNFTAEKSSNPERGRDHFIDKLSHYLNDFTDELPDARIEPPVEPKPVNITNLSPDEVAAAEKKFMQEREAYDQDLDNYRRYKCRSNWWSNLVLTFDDLIYQEIVDPKARVILDNFANEIQTMLNDNPKGMRTKAQIAEADAMIQATLDYLEGRSEEIETPGMPLSHMA</sequence>
<proteinExistence type="predicted"/>
<evidence type="ECO:0000313" key="2">
    <source>
        <dbReference type="Proteomes" id="UP000230935"/>
    </source>
</evidence>
<accession>A0A2H0W0G5</accession>
<evidence type="ECO:0000313" key="1">
    <source>
        <dbReference type="EMBL" id="PIS04875.1"/>
    </source>
</evidence>